<sequence>MEELPAELVHHIISLLAGDEHTLRNMSLTSSRFRQPSQRLLFSTLHLHCLRHGHKPSERLIKLLEAAPHIASYVEEFKIEDGFQSYMNNASWLTADLELHQALRLIPVERIKRLMIRLVWDILPIQTKTWISEVCGSPFLTSLTLLGGVSVSLLDLCQNSMKNLRIYDISPPHPAYESARTRTTPLELRTLRIDYHHTGSVLHFPINHLVDPVSNIDLSKLKRLAVLVTGAKPVGPILDQCTKSLEVFAMHMASENYNFGSGRTFDLSQFTNLRELVVCSDEYGSTTNVDPFVMVGETLRTITPQVPLQKIRLFFNAASVCHDMRPWRALNAVILESRRYDPSRLKDVEIELYFPKCKDPSARIHVAQRTFARLLVDSWGTGLVRLKATSTWYSPF</sequence>
<name>A0A5C3KNR2_COPMA</name>
<evidence type="ECO:0008006" key="3">
    <source>
        <dbReference type="Google" id="ProtNLM"/>
    </source>
</evidence>
<gene>
    <name evidence="1" type="ORF">FA15DRAFT_758448</name>
</gene>
<accession>A0A5C3KNR2</accession>
<dbReference type="Proteomes" id="UP000307440">
    <property type="component" value="Unassembled WGS sequence"/>
</dbReference>
<organism evidence="1 2">
    <name type="scientific">Coprinopsis marcescibilis</name>
    <name type="common">Agaric fungus</name>
    <name type="synonym">Psathyrella marcescibilis</name>
    <dbReference type="NCBI Taxonomy" id="230819"/>
    <lineage>
        <taxon>Eukaryota</taxon>
        <taxon>Fungi</taxon>
        <taxon>Dikarya</taxon>
        <taxon>Basidiomycota</taxon>
        <taxon>Agaricomycotina</taxon>
        <taxon>Agaricomycetes</taxon>
        <taxon>Agaricomycetidae</taxon>
        <taxon>Agaricales</taxon>
        <taxon>Agaricineae</taxon>
        <taxon>Psathyrellaceae</taxon>
        <taxon>Coprinopsis</taxon>
    </lineage>
</organism>
<evidence type="ECO:0000313" key="2">
    <source>
        <dbReference type="Proteomes" id="UP000307440"/>
    </source>
</evidence>
<protein>
    <recommendedName>
        <fullName evidence="3">F-box domain-containing protein</fullName>
    </recommendedName>
</protein>
<dbReference type="AlphaFoldDB" id="A0A5C3KNR2"/>
<reference evidence="1 2" key="1">
    <citation type="journal article" date="2019" name="Nat. Ecol. Evol.">
        <title>Megaphylogeny resolves global patterns of mushroom evolution.</title>
        <authorList>
            <person name="Varga T."/>
            <person name="Krizsan K."/>
            <person name="Foldi C."/>
            <person name="Dima B."/>
            <person name="Sanchez-Garcia M."/>
            <person name="Sanchez-Ramirez S."/>
            <person name="Szollosi G.J."/>
            <person name="Szarkandi J.G."/>
            <person name="Papp V."/>
            <person name="Albert L."/>
            <person name="Andreopoulos W."/>
            <person name="Angelini C."/>
            <person name="Antonin V."/>
            <person name="Barry K.W."/>
            <person name="Bougher N.L."/>
            <person name="Buchanan P."/>
            <person name="Buyck B."/>
            <person name="Bense V."/>
            <person name="Catcheside P."/>
            <person name="Chovatia M."/>
            <person name="Cooper J."/>
            <person name="Damon W."/>
            <person name="Desjardin D."/>
            <person name="Finy P."/>
            <person name="Geml J."/>
            <person name="Haridas S."/>
            <person name="Hughes K."/>
            <person name="Justo A."/>
            <person name="Karasinski D."/>
            <person name="Kautmanova I."/>
            <person name="Kiss B."/>
            <person name="Kocsube S."/>
            <person name="Kotiranta H."/>
            <person name="LaButti K.M."/>
            <person name="Lechner B.E."/>
            <person name="Liimatainen K."/>
            <person name="Lipzen A."/>
            <person name="Lukacs Z."/>
            <person name="Mihaltcheva S."/>
            <person name="Morgado L.N."/>
            <person name="Niskanen T."/>
            <person name="Noordeloos M.E."/>
            <person name="Ohm R.A."/>
            <person name="Ortiz-Santana B."/>
            <person name="Ovrebo C."/>
            <person name="Racz N."/>
            <person name="Riley R."/>
            <person name="Savchenko A."/>
            <person name="Shiryaev A."/>
            <person name="Soop K."/>
            <person name="Spirin V."/>
            <person name="Szebenyi C."/>
            <person name="Tomsovsky M."/>
            <person name="Tulloss R.E."/>
            <person name="Uehling J."/>
            <person name="Grigoriev I.V."/>
            <person name="Vagvolgyi C."/>
            <person name="Papp T."/>
            <person name="Martin F.M."/>
            <person name="Miettinen O."/>
            <person name="Hibbett D.S."/>
            <person name="Nagy L.G."/>
        </authorList>
    </citation>
    <scope>NUCLEOTIDE SEQUENCE [LARGE SCALE GENOMIC DNA]</scope>
    <source>
        <strain evidence="1 2">CBS 121175</strain>
    </source>
</reference>
<dbReference type="OrthoDB" id="2788229at2759"/>
<dbReference type="EMBL" id="ML210256">
    <property type="protein sequence ID" value="TFK21876.1"/>
    <property type="molecule type" value="Genomic_DNA"/>
</dbReference>
<proteinExistence type="predicted"/>
<evidence type="ECO:0000313" key="1">
    <source>
        <dbReference type="EMBL" id="TFK21876.1"/>
    </source>
</evidence>
<keyword evidence="2" id="KW-1185">Reference proteome</keyword>